<evidence type="ECO:0000256" key="1">
    <source>
        <dbReference type="SAM" id="MobiDB-lite"/>
    </source>
</evidence>
<accession>A0A0F7R2S2</accession>
<feature type="domain" description="CSD" evidence="2">
    <location>
        <begin position="1"/>
        <end position="65"/>
    </location>
</feature>
<dbReference type="CDD" id="cd04458">
    <property type="entry name" value="CSP_CDS"/>
    <property type="match status" value="1"/>
</dbReference>
<dbReference type="Pfam" id="PF00313">
    <property type="entry name" value="CSD"/>
    <property type="match status" value="1"/>
</dbReference>
<dbReference type="GO" id="GO:0003676">
    <property type="term" value="F:nucleic acid binding"/>
    <property type="evidence" value="ECO:0007669"/>
    <property type="project" value="InterPro"/>
</dbReference>
<dbReference type="AlphaFoldDB" id="A0A0F7R2S2"/>
<reference evidence="3" key="1">
    <citation type="journal article" date="2015" name="ChemBioChem">
        <title>Genome Mining of the Hitachimycin Biosynthetic Gene Cluster: Involvement of a Phenylalanine-2,3-aminomutase in Biosynthesis.</title>
        <authorList>
            <person name="Kudo F."/>
            <person name="Kawamura K."/>
            <person name="Uchino A."/>
            <person name="Miyanaga A."/>
            <person name="Numakura M."/>
            <person name="Takayanagi R."/>
            <person name="Eguchi T."/>
        </authorList>
    </citation>
    <scope>NUCLEOTIDE SEQUENCE</scope>
    <source>
        <strain evidence="3">JCM 11712</strain>
    </source>
</reference>
<evidence type="ECO:0000313" key="3">
    <source>
        <dbReference type="EMBL" id="BAR73015.1"/>
    </source>
</evidence>
<dbReference type="SUPFAM" id="SSF50249">
    <property type="entry name" value="Nucleic acid-binding proteins"/>
    <property type="match status" value="1"/>
</dbReference>
<dbReference type="Gene3D" id="2.40.50.140">
    <property type="entry name" value="Nucleic acid-binding proteins"/>
    <property type="match status" value="1"/>
</dbReference>
<evidence type="ECO:0000259" key="2">
    <source>
        <dbReference type="PROSITE" id="PS51857"/>
    </source>
</evidence>
<dbReference type="SMART" id="SM00357">
    <property type="entry name" value="CSP"/>
    <property type="match status" value="1"/>
</dbReference>
<organism evidence="3">
    <name type="scientific">Embleya scabrispora</name>
    <dbReference type="NCBI Taxonomy" id="159449"/>
    <lineage>
        <taxon>Bacteria</taxon>
        <taxon>Bacillati</taxon>
        <taxon>Actinomycetota</taxon>
        <taxon>Actinomycetes</taxon>
        <taxon>Kitasatosporales</taxon>
        <taxon>Streptomycetaceae</taxon>
        <taxon>Embleya</taxon>
    </lineage>
</organism>
<dbReference type="PROSITE" id="PS51857">
    <property type="entry name" value="CSD_2"/>
    <property type="match status" value="1"/>
</dbReference>
<dbReference type="EMBL" id="LC008143">
    <property type="protein sequence ID" value="BAR73015.1"/>
    <property type="molecule type" value="Genomic_DNA"/>
</dbReference>
<dbReference type="InterPro" id="IPR012340">
    <property type="entry name" value="NA-bd_OB-fold"/>
</dbReference>
<dbReference type="InterPro" id="IPR011129">
    <property type="entry name" value="CSD"/>
</dbReference>
<gene>
    <name evidence="3" type="primary">hitR2</name>
</gene>
<sequence length="145" mass="15795">MMVGRLVRFDEARGYGFITPHTGGSDVFMHANEFLSDKQFLKPGTLVEFDTATGDRGLRAIAVRTIEGPVPNAGRAAPTPEKSPARTRSGRAEHAGTERTVTTFEFMHEVTEAIIEGAPTTTAQQIAQIRECLGEVARNHGWVLT</sequence>
<dbReference type="PRINTS" id="PR00050">
    <property type="entry name" value="COLDSHOCK"/>
</dbReference>
<protein>
    <submittedName>
        <fullName evidence="3">Putative cold-shock protein (Regulator)</fullName>
    </submittedName>
</protein>
<name>A0A0F7R2S2_9ACTN</name>
<proteinExistence type="predicted"/>
<feature type="region of interest" description="Disordered" evidence="1">
    <location>
        <begin position="69"/>
        <end position="97"/>
    </location>
</feature>
<dbReference type="InterPro" id="IPR002059">
    <property type="entry name" value="CSP_DNA-bd"/>
</dbReference>